<dbReference type="GO" id="GO:0000226">
    <property type="term" value="P:microtubule cytoskeleton organization"/>
    <property type="evidence" value="ECO:0007669"/>
    <property type="project" value="InterPro"/>
</dbReference>
<keyword evidence="5" id="KW-1185">Reference proteome</keyword>
<dbReference type="InterPro" id="IPR056617">
    <property type="entry name" value="MAP1B/S_N"/>
</dbReference>
<feature type="region of interest" description="Disordered" evidence="1">
    <location>
        <begin position="1149"/>
        <end position="1712"/>
    </location>
</feature>
<feature type="compositionally biased region" description="Low complexity" evidence="1">
    <location>
        <begin position="1284"/>
        <end position="1297"/>
    </location>
</feature>
<accession>A0A914AZM2</accession>
<feature type="compositionally biased region" description="Basic and acidic residues" evidence="1">
    <location>
        <begin position="1591"/>
        <end position="1601"/>
    </location>
</feature>
<feature type="compositionally biased region" description="Low complexity" evidence="1">
    <location>
        <begin position="1325"/>
        <end position="1340"/>
    </location>
</feature>
<feature type="region of interest" description="Disordered" evidence="1">
    <location>
        <begin position="941"/>
        <end position="1020"/>
    </location>
</feature>
<dbReference type="GO" id="GO:0005875">
    <property type="term" value="C:microtubule associated complex"/>
    <property type="evidence" value="ECO:0007669"/>
    <property type="project" value="TreeGrafter"/>
</dbReference>
<dbReference type="GO" id="GO:0030425">
    <property type="term" value="C:dendrite"/>
    <property type="evidence" value="ECO:0007669"/>
    <property type="project" value="TreeGrafter"/>
</dbReference>
<evidence type="ECO:0000259" key="3">
    <source>
        <dbReference type="Pfam" id="PF25281"/>
    </source>
</evidence>
<feature type="compositionally biased region" description="Basic and acidic residues" evidence="1">
    <location>
        <begin position="1188"/>
        <end position="1207"/>
    </location>
</feature>
<dbReference type="PANTHER" id="PTHR13843:SF12">
    <property type="entry name" value="ATPASE F1_V1_A1 COMPLEX ALPHA_BETA SUBUNIT NUCLEOTIDE-BINDING DOMAIN-CONTAINING PROTEIN"/>
    <property type="match status" value="1"/>
</dbReference>
<evidence type="ECO:0000313" key="5">
    <source>
        <dbReference type="Proteomes" id="UP000887568"/>
    </source>
</evidence>
<feature type="compositionally biased region" description="Basic and acidic residues" evidence="1">
    <location>
        <begin position="961"/>
        <end position="981"/>
    </location>
</feature>
<dbReference type="GO" id="GO:0016358">
    <property type="term" value="P:dendrite development"/>
    <property type="evidence" value="ECO:0007669"/>
    <property type="project" value="TreeGrafter"/>
</dbReference>
<feature type="compositionally biased region" description="Acidic residues" evidence="1">
    <location>
        <begin position="1076"/>
        <end position="1089"/>
    </location>
</feature>
<dbReference type="RefSeq" id="XP_038069123.1">
    <property type="nucleotide sequence ID" value="XM_038213195.1"/>
</dbReference>
<dbReference type="GO" id="GO:0045202">
    <property type="term" value="C:synapse"/>
    <property type="evidence" value="ECO:0007669"/>
    <property type="project" value="TreeGrafter"/>
</dbReference>
<feature type="region of interest" description="Disordered" evidence="1">
    <location>
        <begin position="507"/>
        <end position="538"/>
    </location>
</feature>
<sequence length="1833" mass="200114">MADSGQPDGLGSEAISNSFSTEITHYLLVVVGEPLGQEYVDLSLADVEKALQCWNVEDSAIGYDSALQAAAAADVNKVGLVHRSLAHSGGNVGVVILINPTHTEVTAELRNLLIHPASNKHLIFGGHWLEGCGDWVLHNDTFTLHDIANIFNEPEVDASVLKASQEERHTLVVSGCHWQTAAVTKQTFTKSLNLTINPQEVKNAVAGVSLVIQTIRNNIHIPSPFELLEPPTMGVGVKCKITKPTVLIFPAGKGDCAFFAVTDFSIFLGGGYCAKSCFWKFAKHLHRIDAIMAPHMQPDSLMGFNSLLRRKIAEQQLTEPEKGSEAYEDWLIKCNSPEVGVVYLNAPENKKSPMSLQLKTVNQGNLTQQLLQELDIKPFSCTANIGKVIEPVTLYQKVGIGRLDMFILTPVHDSKELKDFMQQWNGNKAFSKVKTGLKVNGKESECPISSAVSICALIVWQPANPHEDIVKVLFPGNATQGKILEGLDRIKHLDYLKYSDATAAKLSKGSAPLKKKPHTSGKVPVKANGPTSVRVTSDNASCSEGIRDECKDAKRPSTPPPCCDGIHCGTPPPDGKCDDDLNCNTPPPEPECNNEGVSIDGKCCDGIHCGTPPPDGKCDDDLNCNTPPPEPECNNEGVSIDGKCCDGEHCGTPPPEDEYSEDACSKFVPIEPYTCTDGAGCNTPPPEGDVMYADGTHCNTPPPEEEGVMDTQESPVDNEPQATVQGDICGNLMDSNLPESQQDMGAFMYSGTPDAFGNKPTDAPERLASGEITPSDQVEYGDDSQNVGSFVFDAEASSEQPAPVPTGFGDYAEEDHVSAVPAGDVDTQFEKSGLSDDGDSPINDNQGISSEAFGEESLSSNGGPHPWEPRIEFSSPDQEPDNGYLVEEPRPEADFHDEQHEPTSFSEIPPPVVPSDEIIVEQEREAEPNQQVLAQDVLFEQQEDIVEEEEDSSEESQASEIEIKPDQQLIRDESQMLHKEQTQVSQVMLESSQNSEGIKCKEEEQNPDVEGDDEEEMEIKDQELSEKLDIMSDEHRSAQDDLQATTEQEVVTDECEQLAAEIKGGQITQMQLLEGQEEEVAVEDEEQVEMETRGADSVESPAPEEDQDQVVPDGNFDNQVALPEVPEVEAWSHEGQEEINQDFMISNGVSAAMVQESPQQEEKSPQPEADINDNRQMVIDEGMPLEEQLSHPEAEAELERAERKPEDFEQFADEPLESEPVSQFHAEDMAQEVQDTQDISDQPEVMQVEPGESPEAVGEYSSHFEAQHVSSTAISEPVLDTYTQPSSSEPEPEAQQEIIVEPVPEYEFQASDEQEIIHEEKLVPDQQSSSEPLLDSLSEPQSDKEPDSLSEPHIDAEFEVDAAPEIDVRPVEMSPPAFAQEPSPQPSPEPEPESMKAPFQQSSPEPQDEPILEPSAQPSLESQLEPQPLAEATKQSPEPKQEPKPDTVPKITAKAASSVSAKTTTKTLSTVSTTTKKPADKVAKTKSTKSTTRDIKSSTKTKTSAVSEKKSTTKTQTTGTKKPELTGASKKRTEPKNVSEKKTLSEKKMPTEKKALERKSLAERKTEAVEKKSRLSATKTPAGTGRPQATNRDKSPVKLWEKQTAASASRSSSSNNSRTKTNGSGDTKSASSKKPVPSKATAKTPSKAGTQRPTGSKAPGSARKSTESTKKESDRLTRSAPSKTGDSKKSESSKRPISSKTSAGMSKTQPIPISGPPVYIDLTYIPNHASDDSVNMEFFRRIRSKNYVISANDKGRNQPSMNVMDSLLEGKSKWDNPEAEVTIIPTYDIDTLQEWEQKNLQQLSNSKITISQPASRSIVQMKDENFFMYKVEF</sequence>
<feature type="compositionally biased region" description="Low complexity" evidence="1">
    <location>
        <begin position="1604"/>
        <end position="1645"/>
    </location>
</feature>
<dbReference type="Pfam" id="PF25281">
    <property type="entry name" value="MBL_MAP1B"/>
    <property type="match status" value="1"/>
</dbReference>
<reference evidence="4" key="1">
    <citation type="submission" date="2022-11" db="UniProtKB">
        <authorList>
            <consortium name="EnsemblMetazoa"/>
        </authorList>
    </citation>
    <scope>IDENTIFICATION</scope>
</reference>
<feature type="compositionally biased region" description="Basic and acidic residues" evidence="1">
    <location>
        <begin position="887"/>
        <end position="901"/>
    </location>
</feature>
<evidence type="ECO:0000259" key="2">
    <source>
        <dbReference type="Pfam" id="PF23415"/>
    </source>
</evidence>
<feature type="compositionally biased region" description="Basic and acidic residues" evidence="1">
    <location>
        <begin position="1531"/>
        <end position="1573"/>
    </location>
</feature>
<feature type="compositionally biased region" description="Acidic residues" evidence="1">
    <location>
        <begin position="941"/>
        <end position="954"/>
    </location>
</feature>
<dbReference type="GO" id="GO:0007409">
    <property type="term" value="P:axonogenesis"/>
    <property type="evidence" value="ECO:0007669"/>
    <property type="project" value="TreeGrafter"/>
</dbReference>
<feature type="compositionally biased region" description="Polar residues" evidence="1">
    <location>
        <begin position="1416"/>
        <end position="1425"/>
    </location>
</feature>
<evidence type="ECO:0008006" key="6">
    <source>
        <dbReference type="Google" id="ProtNLM"/>
    </source>
</evidence>
<feature type="compositionally biased region" description="Low complexity" evidence="1">
    <location>
        <begin position="1452"/>
        <end position="1476"/>
    </location>
</feature>
<organism evidence="4 5">
    <name type="scientific">Patiria miniata</name>
    <name type="common">Bat star</name>
    <name type="synonym">Asterina miniata</name>
    <dbReference type="NCBI Taxonomy" id="46514"/>
    <lineage>
        <taxon>Eukaryota</taxon>
        <taxon>Metazoa</taxon>
        <taxon>Echinodermata</taxon>
        <taxon>Eleutherozoa</taxon>
        <taxon>Asterozoa</taxon>
        <taxon>Asteroidea</taxon>
        <taxon>Valvatacea</taxon>
        <taxon>Valvatida</taxon>
        <taxon>Asterinidae</taxon>
        <taxon>Patiria</taxon>
    </lineage>
</organism>
<feature type="region of interest" description="Disordered" evidence="1">
    <location>
        <begin position="1076"/>
        <end position="1118"/>
    </location>
</feature>
<dbReference type="OMA" id="DEMMTPR"/>
<feature type="domain" description="Microtubule-associated protein 1B/S N-terminal" evidence="2">
    <location>
        <begin position="27"/>
        <end position="212"/>
    </location>
</feature>
<dbReference type="InterPro" id="IPR057480">
    <property type="entry name" value="MAP1A/B/S-like_MBL"/>
</dbReference>
<dbReference type="GO" id="GO:0005829">
    <property type="term" value="C:cytosol"/>
    <property type="evidence" value="ECO:0007669"/>
    <property type="project" value="TreeGrafter"/>
</dbReference>
<feature type="compositionally biased region" description="Basic and acidic residues" evidence="1">
    <location>
        <begin position="1437"/>
        <end position="1447"/>
    </location>
</feature>
<dbReference type="GO" id="GO:0003779">
    <property type="term" value="F:actin binding"/>
    <property type="evidence" value="ECO:0007669"/>
    <property type="project" value="TreeGrafter"/>
</dbReference>
<evidence type="ECO:0000313" key="4">
    <source>
        <dbReference type="EnsemblMetazoa" id="XP_038069123.1"/>
    </source>
</evidence>
<feature type="compositionally biased region" description="Basic and acidic residues" evidence="1">
    <location>
        <begin position="1341"/>
        <end position="1356"/>
    </location>
</feature>
<feature type="region of interest" description="Disordered" evidence="1">
    <location>
        <begin position="752"/>
        <end position="913"/>
    </location>
</feature>
<feature type="compositionally biased region" description="Acidic residues" evidence="1">
    <location>
        <begin position="1208"/>
        <end position="1217"/>
    </location>
</feature>
<feature type="compositionally biased region" description="Polar residues" evidence="1">
    <location>
        <begin position="982"/>
        <end position="996"/>
    </location>
</feature>
<dbReference type="Proteomes" id="UP000887568">
    <property type="component" value="Unplaced"/>
</dbReference>
<dbReference type="GO" id="GO:0005874">
    <property type="term" value="C:microtubule"/>
    <property type="evidence" value="ECO:0007669"/>
    <property type="project" value="InterPro"/>
</dbReference>
<dbReference type="EnsemblMetazoa" id="XM_038213195.1">
    <property type="protein sequence ID" value="XP_038069123.1"/>
    <property type="gene ID" value="LOC119738341"/>
</dbReference>
<feature type="compositionally biased region" description="Acidic residues" evidence="1">
    <location>
        <begin position="1005"/>
        <end position="1018"/>
    </location>
</feature>
<dbReference type="GeneID" id="119738341"/>
<dbReference type="OrthoDB" id="5371837at2759"/>
<feature type="compositionally biased region" description="Basic and acidic residues" evidence="1">
    <location>
        <begin position="1685"/>
        <end position="1694"/>
    </location>
</feature>
<dbReference type="GO" id="GO:0008017">
    <property type="term" value="F:microtubule binding"/>
    <property type="evidence" value="ECO:0007669"/>
    <property type="project" value="InterPro"/>
</dbReference>
<feature type="domain" description="Microtubule-associated protein 1A/B/S-like MBL-like" evidence="3">
    <location>
        <begin position="222"/>
        <end position="506"/>
    </location>
</feature>
<dbReference type="Pfam" id="PF23415">
    <property type="entry name" value="MAPB1_N"/>
    <property type="match status" value="1"/>
</dbReference>
<dbReference type="InterPro" id="IPR026074">
    <property type="entry name" value="MAP1"/>
</dbReference>
<evidence type="ECO:0000256" key="1">
    <source>
        <dbReference type="SAM" id="MobiDB-lite"/>
    </source>
</evidence>
<feature type="compositionally biased region" description="Basic and acidic residues" evidence="1">
    <location>
        <begin position="1664"/>
        <end position="1677"/>
    </location>
</feature>
<feature type="compositionally biased region" description="Polar residues" evidence="1">
    <location>
        <begin position="1695"/>
        <end position="1711"/>
    </location>
</feature>
<dbReference type="PANTHER" id="PTHR13843">
    <property type="entry name" value="MICROTUBULE-ASSOCIATED PROTEIN"/>
    <property type="match status" value="1"/>
</dbReference>
<dbReference type="GO" id="GO:0031114">
    <property type="term" value="P:regulation of microtubule depolymerization"/>
    <property type="evidence" value="ECO:0007669"/>
    <property type="project" value="TreeGrafter"/>
</dbReference>
<name>A0A914AZM2_PATMI</name>
<dbReference type="GO" id="GO:0043025">
    <property type="term" value="C:neuronal cell body"/>
    <property type="evidence" value="ECO:0007669"/>
    <property type="project" value="TreeGrafter"/>
</dbReference>
<proteinExistence type="predicted"/>
<protein>
    <recommendedName>
        <fullName evidence="6">Microtubule-associated protein futsch</fullName>
    </recommendedName>
</protein>
<feature type="compositionally biased region" description="Polar residues" evidence="1">
    <location>
        <begin position="529"/>
        <end position="538"/>
    </location>
</feature>